<name>A0A822CVY2_9BILA</name>
<protein>
    <submittedName>
        <fullName evidence="1">Uncharacterized protein</fullName>
    </submittedName>
</protein>
<gene>
    <name evidence="1" type="ORF">QYT958_LOCUS42313</name>
</gene>
<feature type="non-terminal residue" evidence="1">
    <location>
        <position position="1"/>
    </location>
</feature>
<organism evidence="1 2">
    <name type="scientific">Rotaria socialis</name>
    <dbReference type="NCBI Taxonomy" id="392032"/>
    <lineage>
        <taxon>Eukaryota</taxon>
        <taxon>Metazoa</taxon>
        <taxon>Spiralia</taxon>
        <taxon>Gnathifera</taxon>
        <taxon>Rotifera</taxon>
        <taxon>Eurotatoria</taxon>
        <taxon>Bdelloidea</taxon>
        <taxon>Philodinida</taxon>
        <taxon>Philodinidae</taxon>
        <taxon>Rotaria</taxon>
    </lineage>
</organism>
<reference evidence="1" key="1">
    <citation type="submission" date="2021-02" db="EMBL/GenBank/DDBJ databases">
        <authorList>
            <person name="Nowell W R."/>
        </authorList>
    </citation>
    <scope>NUCLEOTIDE SEQUENCE</scope>
</reference>
<proteinExistence type="predicted"/>
<dbReference type="AlphaFoldDB" id="A0A822CVY2"/>
<accession>A0A822CVY2</accession>
<evidence type="ECO:0000313" key="2">
    <source>
        <dbReference type="Proteomes" id="UP000663848"/>
    </source>
</evidence>
<dbReference type="Proteomes" id="UP000663848">
    <property type="component" value="Unassembled WGS sequence"/>
</dbReference>
<comment type="caution">
    <text evidence="1">The sequence shown here is derived from an EMBL/GenBank/DDBJ whole genome shotgun (WGS) entry which is preliminary data.</text>
</comment>
<dbReference type="EMBL" id="CAJOBR010052841">
    <property type="protein sequence ID" value="CAF5055047.1"/>
    <property type="molecule type" value="Genomic_DNA"/>
</dbReference>
<sequence>VQDVESTTTSRAESYDDIPLNEETIIAPESMAVSTVINLNTYDDGKITGNY</sequence>
<evidence type="ECO:0000313" key="1">
    <source>
        <dbReference type="EMBL" id="CAF5055047.1"/>
    </source>
</evidence>